<dbReference type="AlphaFoldDB" id="A0AA86N569"/>
<accession>A0AA86N569</accession>
<gene>
    <name evidence="2" type="ORF">HINF_LOCUS590</name>
    <name evidence="3" type="ORF">HINF_LOCUS61433</name>
</gene>
<name>A0AA86N569_9EUKA</name>
<evidence type="ECO:0000313" key="4">
    <source>
        <dbReference type="Proteomes" id="UP001642409"/>
    </source>
</evidence>
<feature type="compositionally biased region" description="Polar residues" evidence="1">
    <location>
        <begin position="162"/>
        <end position="184"/>
    </location>
</feature>
<proteinExistence type="predicted"/>
<keyword evidence="4" id="KW-1185">Reference proteome</keyword>
<organism evidence="2">
    <name type="scientific">Hexamita inflata</name>
    <dbReference type="NCBI Taxonomy" id="28002"/>
    <lineage>
        <taxon>Eukaryota</taxon>
        <taxon>Metamonada</taxon>
        <taxon>Diplomonadida</taxon>
        <taxon>Hexamitidae</taxon>
        <taxon>Hexamitinae</taxon>
        <taxon>Hexamita</taxon>
    </lineage>
</organism>
<sequence length="297" mass="33626">MYSQIIANVNTWRPQSQQASKGLVQHISKSAQSKRVPAQLNQISADDSKQVLSEFLQSQHQQMQMFSQHLTQSSQRAPKKQIISQLTSLRSTAKPKSAPILIEPPKKYQKFDKTNYQESEYDLLMDEVRYGNEMMSIVQQNMNQRVNAENSFSESSTEESTVQILSGPSQTSKISKTTSRKGTQELSQLLKSNNNSSVFTENNKKDAKRDIDQILKSSLLQSIKINPITTNIMTTSNPEIEKQPKEQSNNLKSVAQLGIMFKQSKQKKNRGPEAITKAFSLIIENGGNIFDRLNIWL</sequence>
<protein>
    <submittedName>
        <fullName evidence="3">Hypothetical_protein</fullName>
    </submittedName>
</protein>
<reference evidence="2" key="1">
    <citation type="submission" date="2023-06" db="EMBL/GenBank/DDBJ databases">
        <authorList>
            <person name="Kurt Z."/>
        </authorList>
    </citation>
    <scope>NUCLEOTIDE SEQUENCE</scope>
</reference>
<dbReference type="EMBL" id="CATOUU010000011">
    <property type="protein sequence ID" value="CAI9912945.1"/>
    <property type="molecule type" value="Genomic_DNA"/>
</dbReference>
<evidence type="ECO:0000313" key="2">
    <source>
        <dbReference type="EMBL" id="CAI9912945.1"/>
    </source>
</evidence>
<dbReference type="EMBL" id="CAXDID020000368">
    <property type="protein sequence ID" value="CAL6082834.1"/>
    <property type="molecule type" value="Genomic_DNA"/>
</dbReference>
<feature type="region of interest" description="Disordered" evidence="1">
    <location>
        <begin position="148"/>
        <end position="184"/>
    </location>
</feature>
<dbReference type="Proteomes" id="UP001642409">
    <property type="component" value="Unassembled WGS sequence"/>
</dbReference>
<feature type="compositionally biased region" description="Low complexity" evidence="1">
    <location>
        <begin position="149"/>
        <end position="161"/>
    </location>
</feature>
<comment type="caution">
    <text evidence="2">The sequence shown here is derived from an EMBL/GenBank/DDBJ whole genome shotgun (WGS) entry which is preliminary data.</text>
</comment>
<evidence type="ECO:0000313" key="3">
    <source>
        <dbReference type="EMBL" id="CAL6082834.1"/>
    </source>
</evidence>
<reference evidence="3 4" key="2">
    <citation type="submission" date="2024-07" db="EMBL/GenBank/DDBJ databases">
        <authorList>
            <person name="Akdeniz Z."/>
        </authorList>
    </citation>
    <scope>NUCLEOTIDE SEQUENCE [LARGE SCALE GENOMIC DNA]</scope>
</reference>
<evidence type="ECO:0000256" key="1">
    <source>
        <dbReference type="SAM" id="MobiDB-lite"/>
    </source>
</evidence>